<keyword evidence="16" id="KW-1185">Reference proteome</keyword>
<evidence type="ECO:0000256" key="8">
    <source>
        <dbReference type="ARBA" id="ARBA00023098"/>
    </source>
</evidence>
<protein>
    <recommendedName>
        <fullName evidence="4 11">Diacylglycerol O-acyltransferase</fullName>
        <ecNumber evidence="4 11">2.3.1.20</ecNumber>
    </recommendedName>
</protein>
<comment type="pathway">
    <text evidence="1 11">Glycerolipid metabolism; triacylglycerol biosynthesis.</text>
</comment>
<dbReference type="InterPro" id="IPR004255">
    <property type="entry name" value="O-acyltransferase_WSD1_N"/>
</dbReference>
<dbReference type="GO" id="GO:0001666">
    <property type="term" value="P:response to hypoxia"/>
    <property type="evidence" value="ECO:0007669"/>
    <property type="project" value="TreeGrafter"/>
</dbReference>
<dbReference type="NCBIfam" id="TIGR02946">
    <property type="entry name" value="acyl_WS_DGAT"/>
    <property type="match status" value="1"/>
</dbReference>
<dbReference type="InterPro" id="IPR045034">
    <property type="entry name" value="O-acyltransferase_WSD1-like"/>
</dbReference>
<evidence type="ECO:0000256" key="1">
    <source>
        <dbReference type="ARBA" id="ARBA00004771"/>
    </source>
</evidence>
<evidence type="ECO:0000256" key="12">
    <source>
        <dbReference type="SAM" id="MobiDB-lite"/>
    </source>
</evidence>
<dbReference type="UniPathway" id="UPA00282"/>
<evidence type="ECO:0000256" key="11">
    <source>
        <dbReference type="RuleBase" id="RU361241"/>
    </source>
</evidence>
<evidence type="ECO:0000256" key="7">
    <source>
        <dbReference type="ARBA" id="ARBA00022798"/>
    </source>
</evidence>
<keyword evidence="7 11" id="KW-0319">Glycerol metabolism</keyword>
<evidence type="ECO:0000256" key="6">
    <source>
        <dbReference type="ARBA" id="ARBA00022679"/>
    </source>
</evidence>
<keyword evidence="8 11" id="KW-0443">Lipid metabolism</keyword>
<dbReference type="EMBL" id="LR130759">
    <property type="protein sequence ID" value="VDM87481.1"/>
    <property type="molecule type" value="Genomic_DNA"/>
</dbReference>
<dbReference type="GO" id="GO:0005886">
    <property type="term" value="C:plasma membrane"/>
    <property type="evidence" value="ECO:0007669"/>
    <property type="project" value="TreeGrafter"/>
</dbReference>
<evidence type="ECO:0000256" key="3">
    <source>
        <dbReference type="ARBA" id="ARBA00009587"/>
    </source>
</evidence>
<dbReference type="Pfam" id="PF03007">
    <property type="entry name" value="WS_DGAT_cat"/>
    <property type="match status" value="1"/>
</dbReference>
<keyword evidence="6 11" id="KW-0808">Transferase</keyword>
<dbReference type="Proteomes" id="UP000269998">
    <property type="component" value="Chromosome"/>
</dbReference>
<dbReference type="OrthoDB" id="9810950at2"/>
<dbReference type="Gene3D" id="3.30.559.10">
    <property type="entry name" value="Chloramphenicol acetyltransferase-like domain"/>
    <property type="match status" value="1"/>
</dbReference>
<dbReference type="RefSeq" id="WP_158015621.1">
    <property type="nucleotide sequence ID" value="NZ_CBCSKE010000004.1"/>
</dbReference>
<feature type="domain" description="O-acyltransferase WSD1-like N-terminal" evidence="13">
    <location>
        <begin position="4"/>
        <end position="245"/>
    </location>
</feature>
<evidence type="ECO:0000259" key="14">
    <source>
        <dbReference type="Pfam" id="PF06974"/>
    </source>
</evidence>
<evidence type="ECO:0000256" key="2">
    <source>
        <dbReference type="ARBA" id="ARBA00005189"/>
    </source>
</evidence>
<comment type="similarity">
    <text evidence="3 11">Belongs to the long-chain O-acyltransferase family.</text>
</comment>
<dbReference type="GO" id="GO:0019432">
    <property type="term" value="P:triglyceride biosynthetic process"/>
    <property type="evidence" value="ECO:0007669"/>
    <property type="project" value="UniProtKB-UniPathway"/>
</dbReference>
<dbReference type="EC" id="2.3.1.20" evidence="4 11"/>
<dbReference type="AlphaFoldDB" id="A0A447GAJ8"/>
<comment type="catalytic activity">
    <reaction evidence="10 11">
        <text>an acyl-CoA + a 1,2-diacyl-sn-glycerol = a triacyl-sn-glycerol + CoA</text>
        <dbReference type="Rhea" id="RHEA:10868"/>
        <dbReference type="ChEBI" id="CHEBI:17815"/>
        <dbReference type="ChEBI" id="CHEBI:57287"/>
        <dbReference type="ChEBI" id="CHEBI:58342"/>
        <dbReference type="ChEBI" id="CHEBI:64615"/>
        <dbReference type="EC" id="2.3.1.20"/>
    </reaction>
</comment>
<dbReference type="Pfam" id="PF06974">
    <property type="entry name" value="WS_DGAT_C"/>
    <property type="match status" value="1"/>
</dbReference>
<dbReference type="InterPro" id="IPR023213">
    <property type="entry name" value="CAT-like_dom_sf"/>
</dbReference>
<evidence type="ECO:0000256" key="9">
    <source>
        <dbReference type="ARBA" id="ARBA00023315"/>
    </source>
</evidence>
<organism evidence="15 16">
    <name type="scientific">Mycobacterium basiliense</name>
    <dbReference type="NCBI Taxonomy" id="2094119"/>
    <lineage>
        <taxon>Bacteria</taxon>
        <taxon>Bacillati</taxon>
        <taxon>Actinomycetota</taxon>
        <taxon>Actinomycetes</taxon>
        <taxon>Mycobacteriales</taxon>
        <taxon>Mycobacteriaceae</taxon>
        <taxon>Mycobacterium</taxon>
    </lineage>
</organism>
<evidence type="ECO:0000313" key="15">
    <source>
        <dbReference type="EMBL" id="VDM87481.1"/>
    </source>
</evidence>
<dbReference type="PANTHER" id="PTHR31650:SF1">
    <property type="entry name" value="WAX ESTER SYNTHASE_DIACYLGLYCEROL ACYLTRANSFERASE 4-RELATED"/>
    <property type="match status" value="1"/>
</dbReference>
<proteinExistence type="inferred from homology"/>
<name>A0A447GAJ8_9MYCO</name>
<comment type="pathway">
    <text evidence="2">Lipid metabolism.</text>
</comment>
<keyword evidence="9 11" id="KW-0012">Acyltransferase</keyword>
<gene>
    <name evidence="15" type="ORF">MB901379_01023</name>
</gene>
<dbReference type="PANTHER" id="PTHR31650">
    <property type="entry name" value="O-ACYLTRANSFERASE (WSD1-LIKE) FAMILY PROTEIN"/>
    <property type="match status" value="1"/>
</dbReference>
<reference evidence="16" key="1">
    <citation type="submission" date="2018-02" db="EMBL/GenBank/DDBJ databases">
        <authorList>
            <person name="Seth-Smith MB H."/>
            <person name="Seth-Smith H."/>
        </authorList>
    </citation>
    <scope>NUCLEOTIDE SEQUENCE [LARGE SCALE GENOMIC DNA]</scope>
</reference>
<dbReference type="KEGG" id="mbai:MB901379_01023"/>
<evidence type="ECO:0000256" key="4">
    <source>
        <dbReference type="ARBA" id="ARBA00013244"/>
    </source>
</evidence>
<feature type="region of interest" description="Disordered" evidence="12">
    <location>
        <begin position="436"/>
        <end position="458"/>
    </location>
</feature>
<dbReference type="InterPro" id="IPR009721">
    <property type="entry name" value="O-acyltransferase_WSD1_C"/>
</dbReference>
<dbReference type="GO" id="GO:0004144">
    <property type="term" value="F:diacylglycerol O-acyltransferase activity"/>
    <property type="evidence" value="ECO:0007669"/>
    <property type="project" value="UniProtKB-EC"/>
</dbReference>
<dbReference type="GO" id="GO:0051701">
    <property type="term" value="P:biological process involved in interaction with host"/>
    <property type="evidence" value="ECO:0007669"/>
    <property type="project" value="TreeGrafter"/>
</dbReference>
<evidence type="ECO:0000259" key="13">
    <source>
        <dbReference type="Pfam" id="PF03007"/>
    </source>
</evidence>
<sequence length="458" mass="49926">MPQLMTLDTGFLKAPVPEWHAGLAFGAVAVVNGTAPNSDQLKALLAERLQSIPRHAQVLRTDWRDHPEFDLAQHIQRVALPRPGDEAELFQAIANALERPLDLDRPLWECWIIEGLKSNRWAILLKLHHCMADGISAAHILTRLCDDADHTSFANHVAVKQVSASQPERPSWTDAMWQAPAALGAAAAVTTNVVKAAARAVTWPAAWPSSSGPRITMRRYTTVHVSIADVDRACRKFGVSANDVALAAISEGFRTVLLQRGEQPRADSLPTLEPADSRLSAALPYLPVEHDDPIGRLRTVHRQLNPAPPGHQSRSAGLSEYLPFTLCARALQALARLPQRGVVTLATDAPGPRHRLRLMGQRMDQVLPIPPTAPQLSTGVAVLSYGDELVFGITGAYDAAPEMVQLAAGIERGMARLVALSQDSVLLFRQDARKRSSRPVAGTGHRRRPSAFPVRARR</sequence>
<feature type="compositionally biased region" description="Basic residues" evidence="12">
    <location>
        <begin position="444"/>
        <end position="458"/>
    </location>
</feature>
<evidence type="ECO:0000313" key="16">
    <source>
        <dbReference type="Proteomes" id="UP000269998"/>
    </source>
</evidence>
<dbReference type="GO" id="GO:0006071">
    <property type="term" value="P:glycerol metabolic process"/>
    <property type="evidence" value="ECO:0007669"/>
    <property type="project" value="UniProtKB-KW"/>
</dbReference>
<evidence type="ECO:0000256" key="5">
    <source>
        <dbReference type="ARBA" id="ARBA00022516"/>
    </source>
</evidence>
<dbReference type="GO" id="GO:0071731">
    <property type="term" value="P:response to nitric oxide"/>
    <property type="evidence" value="ECO:0007669"/>
    <property type="project" value="TreeGrafter"/>
</dbReference>
<evidence type="ECO:0000256" key="10">
    <source>
        <dbReference type="ARBA" id="ARBA00048109"/>
    </source>
</evidence>
<dbReference type="SUPFAM" id="SSF52777">
    <property type="entry name" value="CoA-dependent acyltransferases"/>
    <property type="match status" value="1"/>
</dbReference>
<feature type="domain" description="O-acyltransferase WSD1 C-terminal" evidence="14">
    <location>
        <begin position="280"/>
        <end position="416"/>
    </location>
</feature>
<dbReference type="InterPro" id="IPR014292">
    <property type="entry name" value="Acyl_transf_WS/DGAT"/>
</dbReference>
<accession>A0A447GAJ8</accession>
<keyword evidence="5 11" id="KW-0444">Lipid biosynthesis</keyword>